<keyword evidence="1" id="KW-1133">Transmembrane helix</keyword>
<protein>
    <submittedName>
        <fullName evidence="2">Uncharacterized protein</fullName>
    </submittedName>
</protein>
<evidence type="ECO:0000313" key="3">
    <source>
        <dbReference type="Proteomes" id="UP000034160"/>
    </source>
</evidence>
<comment type="caution">
    <text evidence="2">The sequence shown here is derived from an EMBL/GenBank/DDBJ whole genome shotgun (WGS) entry which is preliminary data.</text>
</comment>
<feature type="transmembrane region" description="Helical" evidence="1">
    <location>
        <begin position="72"/>
        <end position="93"/>
    </location>
</feature>
<keyword evidence="1" id="KW-0472">Membrane</keyword>
<name>A0A0G1AA95_9BACT</name>
<gene>
    <name evidence="2" type="ORF">UU93_C0024G0003</name>
</gene>
<accession>A0A0G1AA95</accession>
<keyword evidence="1" id="KW-0812">Transmembrane</keyword>
<dbReference type="Proteomes" id="UP000034160">
    <property type="component" value="Unassembled WGS sequence"/>
</dbReference>
<sequence length="117" mass="13563">MKHQEKKTYLTKTKDIVLAHLHAYKQVVLTLIVLLVVADVLFLKESSDIRIFGILGIYIWGILMYKLHSNYTFFMGLLSLFLMYILFLITGTSPSTEKAAVWLFFFLGIGMIQRLKE</sequence>
<feature type="transmembrane region" description="Helical" evidence="1">
    <location>
        <begin position="49"/>
        <end position="65"/>
    </location>
</feature>
<proteinExistence type="predicted"/>
<evidence type="ECO:0000313" key="2">
    <source>
        <dbReference type="EMBL" id="KKS31031.1"/>
    </source>
</evidence>
<dbReference type="STRING" id="1618356.UU93_C0024G0003"/>
<evidence type="ECO:0000256" key="1">
    <source>
        <dbReference type="SAM" id="Phobius"/>
    </source>
</evidence>
<reference evidence="2 3" key="1">
    <citation type="journal article" date="2015" name="Nature">
        <title>rRNA introns, odd ribosomes, and small enigmatic genomes across a large radiation of phyla.</title>
        <authorList>
            <person name="Brown C.T."/>
            <person name="Hug L.A."/>
            <person name="Thomas B.C."/>
            <person name="Sharon I."/>
            <person name="Castelle C.J."/>
            <person name="Singh A."/>
            <person name="Wilkins M.J."/>
            <person name="Williams K.H."/>
            <person name="Banfield J.F."/>
        </authorList>
    </citation>
    <scope>NUCLEOTIDE SEQUENCE [LARGE SCALE GENOMIC DNA]</scope>
</reference>
<dbReference type="AlphaFoldDB" id="A0A0G1AA95"/>
<dbReference type="EMBL" id="LCCN01000024">
    <property type="protein sequence ID" value="KKS31031.1"/>
    <property type="molecule type" value="Genomic_DNA"/>
</dbReference>
<organism evidence="2 3">
    <name type="scientific">Candidatus Amesbacteria bacterium GW2011_GWA2_42_12</name>
    <dbReference type="NCBI Taxonomy" id="1618356"/>
    <lineage>
        <taxon>Bacteria</taxon>
        <taxon>Candidatus Amesiibacteriota</taxon>
    </lineage>
</organism>
<feature type="transmembrane region" description="Helical" evidence="1">
    <location>
        <begin position="21"/>
        <end position="43"/>
    </location>
</feature>